<evidence type="ECO:0000256" key="1">
    <source>
        <dbReference type="SAM" id="MobiDB-lite"/>
    </source>
</evidence>
<name>A0A8T0TQ61_PANVG</name>
<feature type="region of interest" description="Disordered" evidence="1">
    <location>
        <begin position="71"/>
        <end position="123"/>
    </location>
</feature>
<keyword evidence="3" id="KW-1185">Reference proteome</keyword>
<evidence type="ECO:0000313" key="2">
    <source>
        <dbReference type="EMBL" id="KAG2610994.1"/>
    </source>
</evidence>
<dbReference type="EMBL" id="CM029043">
    <property type="protein sequence ID" value="KAG2610994.1"/>
    <property type="molecule type" value="Genomic_DNA"/>
</dbReference>
<organism evidence="2 3">
    <name type="scientific">Panicum virgatum</name>
    <name type="common">Blackwell switchgrass</name>
    <dbReference type="NCBI Taxonomy" id="38727"/>
    <lineage>
        <taxon>Eukaryota</taxon>
        <taxon>Viridiplantae</taxon>
        <taxon>Streptophyta</taxon>
        <taxon>Embryophyta</taxon>
        <taxon>Tracheophyta</taxon>
        <taxon>Spermatophyta</taxon>
        <taxon>Magnoliopsida</taxon>
        <taxon>Liliopsida</taxon>
        <taxon>Poales</taxon>
        <taxon>Poaceae</taxon>
        <taxon>PACMAD clade</taxon>
        <taxon>Panicoideae</taxon>
        <taxon>Panicodae</taxon>
        <taxon>Paniceae</taxon>
        <taxon>Panicinae</taxon>
        <taxon>Panicum</taxon>
        <taxon>Panicum sect. Hiantes</taxon>
    </lineage>
</organism>
<dbReference type="AlphaFoldDB" id="A0A8T0TQ61"/>
<sequence>MDPRAERAAIPAGGHGLQRPRPPKTWRPSGGPIRLSSGERRGVRRPTPRLPGGGEPLPALLRWALRSGARCAAGADPSPRIPSKRRASTLGASHCPPSYQRRLHGRERRVAGHGTLGAESSGT</sequence>
<protein>
    <submittedName>
        <fullName evidence="2">Uncharacterized protein</fullName>
    </submittedName>
</protein>
<accession>A0A8T0TQ61</accession>
<reference evidence="2" key="1">
    <citation type="submission" date="2020-05" db="EMBL/GenBank/DDBJ databases">
        <title>WGS assembly of Panicum virgatum.</title>
        <authorList>
            <person name="Lovell J.T."/>
            <person name="Jenkins J."/>
            <person name="Shu S."/>
            <person name="Juenger T.E."/>
            <person name="Schmutz J."/>
        </authorList>
    </citation>
    <scope>NUCLEOTIDE SEQUENCE</scope>
    <source>
        <strain evidence="2">AP13</strain>
    </source>
</reference>
<gene>
    <name evidence="2" type="ORF">PVAP13_4KG119820</name>
</gene>
<dbReference type="Proteomes" id="UP000823388">
    <property type="component" value="Chromosome 4K"/>
</dbReference>
<feature type="region of interest" description="Disordered" evidence="1">
    <location>
        <begin position="1"/>
        <end position="57"/>
    </location>
</feature>
<proteinExistence type="predicted"/>
<evidence type="ECO:0000313" key="3">
    <source>
        <dbReference type="Proteomes" id="UP000823388"/>
    </source>
</evidence>
<comment type="caution">
    <text evidence="2">The sequence shown here is derived from an EMBL/GenBank/DDBJ whole genome shotgun (WGS) entry which is preliminary data.</text>
</comment>